<dbReference type="InterPro" id="IPR003501">
    <property type="entry name" value="PTS_EIIB_2/3"/>
</dbReference>
<dbReference type="SUPFAM" id="SSF52794">
    <property type="entry name" value="PTS system IIB component-like"/>
    <property type="match status" value="1"/>
</dbReference>
<dbReference type="InterPro" id="IPR036095">
    <property type="entry name" value="PTS_EIIB-like_sf"/>
</dbReference>
<comment type="caution">
    <text evidence="3">The sequence shown here is derived from an EMBL/GenBank/DDBJ whole genome shotgun (WGS) entry which is preliminary data.</text>
</comment>
<keyword evidence="1" id="KW-0808">Transferase</keyword>
<dbReference type="GO" id="GO:0009401">
    <property type="term" value="P:phosphoenolpyruvate-dependent sugar phosphotransferase system"/>
    <property type="evidence" value="ECO:0007669"/>
    <property type="project" value="InterPro"/>
</dbReference>
<proteinExistence type="predicted"/>
<dbReference type="InterPro" id="IPR013011">
    <property type="entry name" value="PTS_EIIB_2"/>
</dbReference>
<dbReference type="GO" id="GO:0008982">
    <property type="term" value="F:protein-N(PI)-phosphohistidine-sugar phosphotransferase activity"/>
    <property type="evidence" value="ECO:0007669"/>
    <property type="project" value="InterPro"/>
</dbReference>
<evidence type="ECO:0000256" key="1">
    <source>
        <dbReference type="ARBA" id="ARBA00022679"/>
    </source>
</evidence>
<reference evidence="3 4" key="1">
    <citation type="journal article" date="2013" name="PLoS ONE">
        <title>Lactobacillus paracasei comparative genomics: towards species pan-genome definition and exploitation of diversity.</title>
        <authorList>
            <person name="Smokvina T."/>
            <person name="Wels M."/>
            <person name="Polka J."/>
            <person name="Chervaux C."/>
            <person name="Brisse S."/>
            <person name="Boekhorst J."/>
            <person name="van Hylckama Vlieg J.E."/>
            <person name="Siezen R.J."/>
        </authorList>
    </citation>
    <scope>NUCLEOTIDE SEQUENCE [LARGE SCALE GENOMIC DNA]</scope>
    <source>
        <strain evidence="3 4">Lpp7</strain>
    </source>
</reference>
<dbReference type="CDD" id="cd05566">
    <property type="entry name" value="PTS_IIB_galactitol"/>
    <property type="match status" value="1"/>
</dbReference>
<gene>
    <name evidence="3" type="ORF">Lpp7_13687</name>
</gene>
<name>A0A8E0IDV7_LACPA</name>
<dbReference type="Gene3D" id="3.40.50.2300">
    <property type="match status" value="1"/>
</dbReference>
<sequence>MKTLNIISVCGSGTVTSSMIAGKVKDLLEDNGYTAKTIEANPGGVDSLIDSGSYDLIVHTSPLIRKYDIPTIDAVGFLTGLGEDEFVEQLLATVKQITS</sequence>
<evidence type="ECO:0000259" key="2">
    <source>
        <dbReference type="PROSITE" id="PS51099"/>
    </source>
</evidence>
<feature type="domain" description="PTS EIIB type-2" evidence="2">
    <location>
        <begin position="4"/>
        <end position="98"/>
    </location>
</feature>
<protein>
    <submittedName>
        <fullName evidence="3">PTS system transporter subunit IIB</fullName>
    </submittedName>
</protein>
<organism evidence="3 4">
    <name type="scientific">Lacticaseibacillus paracasei subsp. paracasei Lpp7</name>
    <dbReference type="NCBI Taxonomy" id="1256200"/>
    <lineage>
        <taxon>Bacteria</taxon>
        <taxon>Bacillati</taxon>
        <taxon>Bacillota</taxon>
        <taxon>Bacilli</taxon>
        <taxon>Lactobacillales</taxon>
        <taxon>Lactobacillaceae</taxon>
        <taxon>Lacticaseibacillus</taxon>
    </lineage>
</organism>
<evidence type="ECO:0000313" key="4">
    <source>
        <dbReference type="Proteomes" id="UP000014303"/>
    </source>
</evidence>
<dbReference type="PROSITE" id="PS51099">
    <property type="entry name" value="PTS_EIIB_TYPE_2"/>
    <property type="match status" value="1"/>
</dbReference>
<dbReference type="AlphaFoldDB" id="A0A8E0IDV7"/>
<dbReference type="Proteomes" id="UP000014303">
    <property type="component" value="Unassembled WGS sequence"/>
</dbReference>
<accession>A0A8E0IDV7</accession>
<dbReference type="Pfam" id="PF02302">
    <property type="entry name" value="PTS_IIB"/>
    <property type="match status" value="1"/>
</dbReference>
<dbReference type="EMBL" id="ANJV01000338">
    <property type="protein sequence ID" value="EPC49020.1"/>
    <property type="molecule type" value="Genomic_DNA"/>
</dbReference>
<evidence type="ECO:0000313" key="3">
    <source>
        <dbReference type="EMBL" id="EPC49020.1"/>
    </source>
</evidence>